<evidence type="ECO:0000313" key="10">
    <source>
        <dbReference type="Proteomes" id="UP000231057"/>
    </source>
</evidence>
<dbReference type="HAMAP" id="MF_00503">
    <property type="entry name" value="Ribosomal_bL9"/>
    <property type="match status" value="1"/>
</dbReference>
<dbReference type="InterPro" id="IPR020070">
    <property type="entry name" value="Ribosomal_bL9_N"/>
</dbReference>
<evidence type="ECO:0000256" key="1">
    <source>
        <dbReference type="ARBA" id="ARBA00010605"/>
    </source>
</evidence>
<proteinExistence type="inferred from homology"/>
<dbReference type="GO" id="GO:0003735">
    <property type="term" value="F:structural constituent of ribosome"/>
    <property type="evidence" value="ECO:0007669"/>
    <property type="project" value="InterPro"/>
</dbReference>
<dbReference type="InterPro" id="IPR000244">
    <property type="entry name" value="Ribosomal_bL9"/>
</dbReference>
<dbReference type="GO" id="GO:0005840">
    <property type="term" value="C:ribosome"/>
    <property type="evidence" value="ECO:0007669"/>
    <property type="project" value="UniProtKB-KW"/>
</dbReference>
<feature type="domain" description="Ribosomal protein L9" evidence="8">
    <location>
        <begin position="17"/>
        <end position="44"/>
    </location>
</feature>
<keyword evidence="2 7" id="KW-0699">rRNA-binding</keyword>
<dbReference type="AlphaFoldDB" id="A0A2D2PYW1"/>
<dbReference type="SUPFAM" id="SSF55653">
    <property type="entry name" value="Ribosomal protein L9 C-domain"/>
    <property type="match status" value="1"/>
</dbReference>
<keyword evidence="5 7" id="KW-0687">Ribonucleoprotein</keyword>
<dbReference type="OrthoDB" id="9788336at2"/>
<evidence type="ECO:0000256" key="2">
    <source>
        <dbReference type="ARBA" id="ARBA00022730"/>
    </source>
</evidence>
<keyword evidence="4 7" id="KW-0689">Ribosomal protein</keyword>
<comment type="similarity">
    <text evidence="1 7">Belongs to the bacterial ribosomal protein bL9 family.</text>
</comment>
<sequence>MAKRVQVVLNETVNKLGRMGQVVEVAPGYARNYLLPRGLAEPATPSALRRVARLQELERQRLAELKGVAEKQKATLEKLATITISMPVGENEALFGSVTPQDVADAIQAITGETIDRRNMTLPDIRKLGTYTADIKLHPEVSVKLSIQVVPD</sequence>
<dbReference type="PANTHER" id="PTHR21368">
    <property type="entry name" value="50S RIBOSOMAL PROTEIN L9"/>
    <property type="match status" value="1"/>
</dbReference>
<accession>A0A2D2PYW1</accession>
<dbReference type="GO" id="GO:0019843">
    <property type="term" value="F:rRNA binding"/>
    <property type="evidence" value="ECO:0007669"/>
    <property type="project" value="UniProtKB-UniRule"/>
</dbReference>
<dbReference type="Pfam" id="PF03948">
    <property type="entry name" value="Ribosomal_L9_C"/>
    <property type="match status" value="1"/>
</dbReference>
<evidence type="ECO:0000256" key="3">
    <source>
        <dbReference type="ARBA" id="ARBA00022884"/>
    </source>
</evidence>
<dbReference type="RefSeq" id="WP_099797569.1">
    <property type="nucleotide sequence ID" value="NZ_CP018092.1"/>
</dbReference>
<evidence type="ECO:0000256" key="6">
    <source>
        <dbReference type="ARBA" id="ARBA00035292"/>
    </source>
</evidence>
<dbReference type="KEGG" id="slw:BRW62_00215"/>
<dbReference type="Gene3D" id="3.40.5.10">
    <property type="entry name" value="Ribosomal protein L9, N-terminal domain"/>
    <property type="match status" value="1"/>
</dbReference>
<reference evidence="9 10" key="1">
    <citation type="submission" date="2016-11" db="EMBL/GenBank/DDBJ databases">
        <title>Complete genome sequence of thermophilic cyanobacteria strain Synechococcus sp. PCC6715.</title>
        <authorList>
            <person name="Tang J."/>
            <person name="Daroch M."/>
            <person name="Liang Y."/>
            <person name="Jiang D."/>
            <person name="Shah M."/>
        </authorList>
    </citation>
    <scope>NUCLEOTIDE SEQUENCE [LARGE SCALE GENOMIC DNA]</scope>
    <source>
        <strain evidence="9 10">PCC 6715</strain>
    </source>
</reference>
<keyword evidence="10" id="KW-1185">Reference proteome</keyword>
<dbReference type="PROSITE" id="PS00651">
    <property type="entry name" value="RIBOSOMAL_L9"/>
    <property type="match status" value="1"/>
</dbReference>
<name>A0A2D2PYW1_PARLV</name>
<dbReference type="EMBL" id="CP018092">
    <property type="protein sequence ID" value="ATS17426.1"/>
    <property type="molecule type" value="Genomic_DNA"/>
</dbReference>
<comment type="function">
    <text evidence="7">Binds to the 23S rRNA.</text>
</comment>
<protein>
    <recommendedName>
        <fullName evidence="6 7">Large ribosomal subunit protein bL9</fullName>
    </recommendedName>
</protein>
<keyword evidence="3 7" id="KW-0694">RNA-binding</keyword>
<dbReference type="InterPro" id="IPR009027">
    <property type="entry name" value="Ribosomal_bL9/RNase_H1_N"/>
</dbReference>
<dbReference type="InterPro" id="IPR020069">
    <property type="entry name" value="Ribosomal_bL9_C"/>
</dbReference>
<evidence type="ECO:0000256" key="5">
    <source>
        <dbReference type="ARBA" id="ARBA00023274"/>
    </source>
</evidence>
<dbReference type="InterPro" id="IPR020594">
    <property type="entry name" value="Ribosomal_bL9_bac/chp"/>
</dbReference>
<evidence type="ECO:0000259" key="8">
    <source>
        <dbReference type="PROSITE" id="PS00651"/>
    </source>
</evidence>
<dbReference type="Proteomes" id="UP000231057">
    <property type="component" value="Chromosome"/>
</dbReference>
<evidence type="ECO:0000256" key="4">
    <source>
        <dbReference type="ARBA" id="ARBA00022980"/>
    </source>
</evidence>
<dbReference type="SUPFAM" id="SSF55658">
    <property type="entry name" value="L9 N-domain-like"/>
    <property type="match status" value="1"/>
</dbReference>
<dbReference type="GO" id="GO:1990904">
    <property type="term" value="C:ribonucleoprotein complex"/>
    <property type="evidence" value="ECO:0007669"/>
    <property type="project" value="UniProtKB-KW"/>
</dbReference>
<dbReference type="GO" id="GO:0006412">
    <property type="term" value="P:translation"/>
    <property type="evidence" value="ECO:0007669"/>
    <property type="project" value="UniProtKB-UniRule"/>
</dbReference>
<gene>
    <name evidence="7" type="primary">rplI</name>
    <name evidence="7" type="synonym">rpl9</name>
    <name evidence="9" type="ORF">BRW62_00215</name>
</gene>
<reference evidence="10" key="2">
    <citation type="journal article" date="2022" name="Front. Microbiol.">
        <title>Comparative Genomic Analysis Revealed Distinct Molecular Components and Organization of CO2-Concentrating Mechanism in Thermophilic Cyanobacteria.</title>
        <authorList>
            <person name="Tang J."/>
            <person name="Zhou H."/>
            <person name="Yao D."/>
            <person name="Riaz S."/>
            <person name="You D."/>
            <person name="Klepacz-Smolka A."/>
            <person name="Daroch M."/>
        </authorList>
    </citation>
    <scope>NUCLEOTIDE SEQUENCE [LARGE SCALE GENOMIC DNA]</scope>
    <source>
        <strain evidence="10">PCC 6715</strain>
    </source>
</reference>
<organism evidence="9 10">
    <name type="scientific">Parathermosynechococcus lividus PCC 6715</name>
    <dbReference type="NCBI Taxonomy" id="1917166"/>
    <lineage>
        <taxon>Bacteria</taxon>
        <taxon>Bacillati</taxon>
        <taxon>Cyanobacteriota</taxon>
        <taxon>Cyanophyceae</taxon>
        <taxon>Acaryochloridales</taxon>
        <taxon>Thermosynechococcaceae</taxon>
        <taxon>Parathermosynechococcus</taxon>
    </lineage>
</organism>
<dbReference type="Pfam" id="PF01281">
    <property type="entry name" value="Ribosomal_L9_N"/>
    <property type="match status" value="1"/>
</dbReference>
<dbReference type="NCBIfam" id="TIGR00158">
    <property type="entry name" value="L9"/>
    <property type="match status" value="1"/>
</dbReference>
<evidence type="ECO:0000313" key="9">
    <source>
        <dbReference type="EMBL" id="ATS17426.1"/>
    </source>
</evidence>
<evidence type="ECO:0000256" key="7">
    <source>
        <dbReference type="HAMAP-Rule" id="MF_00503"/>
    </source>
</evidence>
<dbReference type="Gene3D" id="3.10.430.100">
    <property type="entry name" value="Ribosomal protein L9, C-terminal domain"/>
    <property type="match status" value="1"/>
</dbReference>
<dbReference type="InterPro" id="IPR036791">
    <property type="entry name" value="Ribosomal_bL9_C_sf"/>
</dbReference>
<dbReference type="InterPro" id="IPR036935">
    <property type="entry name" value="Ribosomal_bL9_N_sf"/>
</dbReference>